<dbReference type="GO" id="GO:0006166">
    <property type="term" value="P:purine ribonucleoside salvage"/>
    <property type="evidence" value="ECO:0007669"/>
    <property type="project" value="TreeGrafter"/>
</dbReference>
<keyword evidence="4 7" id="KW-0479">Metal-binding</keyword>
<keyword evidence="3" id="KW-0597">Phosphoprotein</keyword>
<dbReference type="Gene3D" id="3.30.310.50">
    <property type="entry name" value="Alpha-D-phosphohexomutase, C-terminal domain"/>
    <property type="match status" value="1"/>
</dbReference>
<dbReference type="PROSITE" id="PS00710">
    <property type="entry name" value="PGM_PMM"/>
    <property type="match status" value="1"/>
</dbReference>
<feature type="domain" description="Alpha-D-phosphohexomutase alpha/beta/alpha" evidence="10">
    <location>
        <begin position="211"/>
        <end position="315"/>
    </location>
</feature>
<evidence type="ECO:0000259" key="9">
    <source>
        <dbReference type="Pfam" id="PF02878"/>
    </source>
</evidence>
<evidence type="ECO:0000259" key="10">
    <source>
        <dbReference type="Pfam" id="PF02879"/>
    </source>
</evidence>
<dbReference type="SUPFAM" id="SSF55957">
    <property type="entry name" value="Phosphoglucomutase, C-terminal domain"/>
    <property type="match status" value="1"/>
</dbReference>
<dbReference type="PANTHER" id="PTHR45745:SF1">
    <property type="entry name" value="PHOSPHOGLUCOMUTASE 2B-RELATED"/>
    <property type="match status" value="1"/>
</dbReference>
<dbReference type="Pfam" id="PF02880">
    <property type="entry name" value="PGM_PMM_III"/>
    <property type="match status" value="1"/>
</dbReference>
<evidence type="ECO:0000259" key="11">
    <source>
        <dbReference type="Pfam" id="PF02880"/>
    </source>
</evidence>
<dbReference type="CDD" id="cd05801">
    <property type="entry name" value="PGM_like3"/>
    <property type="match status" value="1"/>
</dbReference>
<dbReference type="KEGG" id="sfu:Sfum_0744"/>
<proteinExistence type="inferred from homology"/>
<dbReference type="EMBL" id="CP000478">
    <property type="protein sequence ID" value="ABK16442.1"/>
    <property type="molecule type" value="Genomic_DNA"/>
</dbReference>
<dbReference type="GO" id="GO:0005975">
    <property type="term" value="P:carbohydrate metabolic process"/>
    <property type="evidence" value="ECO:0007669"/>
    <property type="project" value="InterPro"/>
</dbReference>
<evidence type="ECO:0000256" key="6">
    <source>
        <dbReference type="ARBA" id="ARBA00023235"/>
    </source>
</evidence>
<dbReference type="Gene3D" id="3.40.120.10">
    <property type="entry name" value="Alpha-D-Glucose-1,6-Bisphosphate, subunit A, domain 3"/>
    <property type="match status" value="3"/>
</dbReference>
<protein>
    <submittedName>
        <fullName evidence="12">Phosphoglucomutase, alpha-D-glucose phosphate-specific</fullName>
    </submittedName>
</protein>
<dbReference type="GO" id="GO:0000287">
    <property type="term" value="F:magnesium ion binding"/>
    <property type="evidence" value="ECO:0007669"/>
    <property type="project" value="InterPro"/>
</dbReference>
<feature type="domain" description="Alpha-D-phosphohexomutase C-terminal" evidence="8">
    <location>
        <begin position="490"/>
        <end position="538"/>
    </location>
</feature>
<dbReference type="GO" id="GO:0004614">
    <property type="term" value="F:phosphoglucomutase activity"/>
    <property type="evidence" value="ECO:0007669"/>
    <property type="project" value="InterPro"/>
</dbReference>
<dbReference type="InterPro" id="IPR005845">
    <property type="entry name" value="A-D-PHexomutase_a/b/a-II"/>
</dbReference>
<comment type="similarity">
    <text evidence="2 7">Belongs to the phosphohexose mutase family.</text>
</comment>
<accession>A0LG90</accession>
<organism evidence="12 13">
    <name type="scientific">Syntrophobacter fumaroxidans (strain DSM 10017 / MPOB)</name>
    <dbReference type="NCBI Taxonomy" id="335543"/>
    <lineage>
        <taxon>Bacteria</taxon>
        <taxon>Pseudomonadati</taxon>
        <taxon>Thermodesulfobacteriota</taxon>
        <taxon>Syntrophobacteria</taxon>
        <taxon>Syntrophobacterales</taxon>
        <taxon>Syntrophobacteraceae</taxon>
        <taxon>Syntrophobacter</taxon>
    </lineage>
</organism>
<dbReference type="Pfam" id="PF02878">
    <property type="entry name" value="PGM_PMM_I"/>
    <property type="match status" value="1"/>
</dbReference>
<evidence type="ECO:0000256" key="1">
    <source>
        <dbReference type="ARBA" id="ARBA00001946"/>
    </source>
</evidence>
<dbReference type="InterPro" id="IPR005843">
    <property type="entry name" value="A-D-PHexomutase_C"/>
</dbReference>
<dbReference type="AlphaFoldDB" id="A0LG90"/>
<dbReference type="InParanoid" id="A0LG90"/>
<dbReference type="GO" id="GO:0008973">
    <property type="term" value="F:phosphopentomutase activity"/>
    <property type="evidence" value="ECO:0007669"/>
    <property type="project" value="TreeGrafter"/>
</dbReference>
<evidence type="ECO:0000256" key="4">
    <source>
        <dbReference type="ARBA" id="ARBA00022723"/>
    </source>
</evidence>
<evidence type="ECO:0000259" key="8">
    <source>
        <dbReference type="Pfam" id="PF00408"/>
    </source>
</evidence>
<dbReference type="Proteomes" id="UP000001784">
    <property type="component" value="Chromosome"/>
</dbReference>
<dbReference type="InterPro" id="IPR005846">
    <property type="entry name" value="A-D-PHexomutase_a/b/a-III"/>
</dbReference>
<dbReference type="InterPro" id="IPR016066">
    <property type="entry name" value="A-D-PHexomutase_CS"/>
</dbReference>
<dbReference type="FunCoup" id="A0LG90">
    <property type="interactions" value="473"/>
</dbReference>
<evidence type="ECO:0000313" key="12">
    <source>
        <dbReference type="EMBL" id="ABK16442.1"/>
    </source>
</evidence>
<dbReference type="InterPro" id="IPR016055">
    <property type="entry name" value="A-D-PHexomutase_a/b/a-I/II/III"/>
</dbReference>
<dbReference type="eggNOG" id="COG0033">
    <property type="taxonomic scope" value="Bacteria"/>
</dbReference>
<dbReference type="PANTHER" id="PTHR45745">
    <property type="entry name" value="PHOSPHOMANNOMUTASE 45A"/>
    <property type="match status" value="1"/>
</dbReference>
<dbReference type="InterPro" id="IPR005844">
    <property type="entry name" value="A-D-PHexomutase_a/b/a-I"/>
</dbReference>
<reference evidence="12 13" key="1">
    <citation type="submission" date="2006-10" db="EMBL/GenBank/DDBJ databases">
        <title>Complete sequence of Syntrophobacter fumaroxidans MPOB.</title>
        <authorList>
            <consortium name="US DOE Joint Genome Institute"/>
            <person name="Copeland A."/>
            <person name="Lucas S."/>
            <person name="Lapidus A."/>
            <person name="Barry K."/>
            <person name="Detter J.C."/>
            <person name="Glavina del Rio T."/>
            <person name="Hammon N."/>
            <person name="Israni S."/>
            <person name="Pitluck S."/>
            <person name="Goltsman E.G."/>
            <person name="Martinez M."/>
            <person name="Schmutz J."/>
            <person name="Larimer F."/>
            <person name="Land M."/>
            <person name="Hauser L."/>
            <person name="Kyrpides N."/>
            <person name="Kim E."/>
            <person name="Boone D.R."/>
            <person name="Brockman F."/>
            <person name="Culley D."/>
            <person name="Ferry J."/>
            <person name="Gunsalus R."/>
            <person name="McInerney M.J."/>
            <person name="Morrison M."/>
            <person name="Plugge C."/>
            <person name="Rohlin L."/>
            <person name="Scholten J."/>
            <person name="Sieber J."/>
            <person name="Stams A.J.M."/>
            <person name="Worm P."/>
            <person name="Henstra A.M."/>
            <person name="Richardson P."/>
        </authorList>
    </citation>
    <scope>NUCLEOTIDE SEQUENCE [LARGE SCALE GENOMIC DNA]</scope>
    <source>
        <strain evidence="13">DSM 10017 / MPOB</strain>
    </source>
</reference>
<comment type="cofactor">
    <cofactor evidence="1">
        <name>Mg(2+)</name>
        <dbReference type="ChEBI" id="CHEBI:18420"/>
    </cofactor>
</comment>
<gene>
    <name evidence="12" type="ordered locus">Sfum_0744</name>
</gene>
<evidence type="ECO:0000256" key="7">
    <source>
        <dbReference type="RuleBase" id="RU004326"/>
    </source>
</evidence>
<feature type="domain" description="Alpha-D-phosphohexomutase alpha/beta/alpha" evidence="11">
    <location>
        <begin position="322"/>
        <end position="441"/>
    </location>
</feature>
<dbReference type="InterPro" id="IPR005852">
    <property type="entry name" value="PGM_a-D-Glc-sp"/>
</dbReference>
<dbReference type="HOGENOM" id="CLU_016950_8_1_7"/>
<keyword evidence="13" id="KW-1185">Reference proteome</keyword>
<dbReference type="NCBIfam" id="TIGR01132">
    <property type="entry name" value="pgm"/>
    <property type="match status" value="1"/>
</dbReference>
<feature type="domain" description="Alpha-D-phosphohexomutase alpha/beta/alpha" evidence="9">
    <location>
        <begin position="40"/>
        <end position="181"/>
    </location>
</feature>
<dbReference type="RefSeq" id="WP_011697615.1">
    <property type="nucleotide sequence ID" value="NC_008554.1"/>
</dbReference>
<dbReference type="InterPro" id="IPR036900">
    <property type="entry name" value="A-D-PHexomutase_C_sf"/>
</dbReference>
<evidence type="ECO:0000256" key="5">
    <source>
        <dbReference type="ARBA" id="ARBA00022842"/>
    </source>
</evidence>
<keyword evidence="6" id="KW-0413">Isomerase</keyword>
<dbReference type="Pfam" id="PF02879">
    <property type="entry name" value="PGM_PMM_II"/>
    <property type="match status" value="1"/>
</dbReference>
<evidence type="ECO:0000313" key="13">
    <source>
        <dbReference type="Proteomes" id="UP000001784"/>
    </source>
</evidence>
<keyword evidence="5 7" id="KW-0460">Magnesium</keyword>
<evidence type="ECO:0000256" key="3">
    <source>
        <dbReference type="ARBA" id="ARBA00022553"/>
    </source>
</evidence>
<sequence>MEVHELAGKKAPGSMLTDLPKLVTAYYTLRPNVHDPAERIAFGTSGHRGSSLRRTFNEDHIVAVTQAICDYREANDITGPLFLVKDTHALSEPSFTTALEVLAGNGVDVFIQEDLGVTPTPVVSHAILTFNRERDSGRADGIVITPSHNPPEDGGFKYNPPSGGPAGTDVTRWVEDRANEILKGGNTGAIRIPYERALKKTSTRRWDYVGRYVDDLRSVLDLEAIRAGGVRMAVDPMGGSSLPVWKSVVDRYGLSLEIVNPVLDPAFGFMTVDRDGKIRMDCSSPYAMAGLIHLKESYDVAFGNDPDADRHGIVTRGAGLMNPNHYLSVAIWYLFQNRPDWNPGAAVGKTLVSSGMIDRVAAHLGKRLLEVPVGFKWFVDGLIEGSFAFAGEESAGASFLRKTGRVWTTDKDGIILNLLAAEIVAKTGRDPGEIYTDLTRRFGEPIYERIDAAANAEQKTALSRLSPEHIAASVLAGEPILAKLTNAPGNGAPIGGIKVIAENGWFAARPSGTEDVYKVYTESFKGREHLLKIQEEARRIVLDAFQAAGL</sequence>
<dbReference type="STRING" id="335543.Sfum_0744"/>
<name>A0LG90_SYNFM</name>
<dbReference type="OrthoDB" id="9806956at2"/>
<dbReference type="SUPFAM" id="SSF53738">
    <property type="entry name" value="Phosphoglucomutase, first 3 domains"/>
    <property type="match status" value="3"/>
</dbReference>
<dbReference type="Pfam" id="PF00408">
    <property type="entry name" value="PGM_PMM_IV"/>
    <property type="match status" value="1"/>
</dbReference>
<evidence type="ECO:0000256" key="2">
    <source>
        <dbReference type="ARBA" id="ARBA00010231"/>
    </source>
</evidence>